<dbReference type="PROSITE" id="PS51125">
    <property type="entry name" value="NHL"/>
    <property type="match status" value="2"/>
</dbReference>
<accession>A0A7V8SW02</accession>
<evidence type="ECO:0000256" key="3">
    <source>
        <dbReference type="ARBA" id="ARBA00023180"/>
    </source>
</evidence>
<organism evidence="7 8">
    <name type="scientific">Candidatus Acidiferrum panamense</name>
    <dbReference type="NCBI Taxonomy" id="2741543"/>
    <lineage>
        <taxon>Bacteria</taxon>
        <taxon>Pseudomonadati</taxon>
        <taxon>Acidobacteriota</taxon>
        <taxon>Terriglobia</taxon>
        <taxon>Candidatus Acidiferrales</taxon>
        <taxon>Candidatus Acidiferrum</taxon>
    </lineage>
</organism>
<keyword evidence="1 6" id="KW-0732">Signal</keyword>
<reference evidence="7" key="1">
    <citation type="submission" date="2020-06" db="EMBL/GenBank/DDBJ databases">
        <title>Legume-microbial interactions unlock mineral nutrients during tropical forest succession.</title>
        <authorList>
            <person name="Epihov D.Z."/>
        </authorList>
    </citation>
    <scope>NUCLEOTIDE SEQUENCE [LARGE SCALE GENOMIC DNA]</scope>
    <source>
        <strain evidence="7">Pan2503</strain>
    </source>
</reference>
<dbReference type="Pfam" id="PF17170">
    <property type="entry name" value="DUF5128"/>
    <property type="match status" value="1"/>
</dbReference>
<protein>
    <submittedName>
        <fullName evidence="7">6-bladed beta-propeller</fullName>
    </submittedName>
</protein>
<dbReference type="PANTHER" id="PTHR10680">
    <property type="entry name" value="PEPTIDYL-GLYCINE ALPHA-AMIDATING MONOOXYGENASE"/>
    <property type="match status" value="1"/>
</dbReference>
<dbReference type="CDD" id="cd14958">
    <property type="entry name" value="NHL_PAL_like"/>
    <property type="match status" value="1"/>
</dbReference>
<keyword evidence="2" id="KW-0677">Repeat</keyword>
<gene>
    <name evidence="7" type="ORF">HRJ53_05295</name>
</gene>
<evidence type="ECO:0000313" key="8">
    <source>
        <dbReference type="Proteomes" id="UP000567293"/>
    </source>
</evidence>
<keyword evidence="3" id="KW-0325">Glycoprotein</keyword>
<keyword evidence="8" id="KW-1185">Reference proteome</keyword>
<dbReference type="Gene3D" id="2.120.10.30">
    <property type="entry name" value="TolB, C-terminal domain"/>
    <property type="match status" value="2"/>
</dbReference>
<comment type="caution">
    <text evidence="7">The sequence shown here is derived from an EMBL/GenBank/DDBJ whole genome shotgun (WGS) entry which is preliminary data.</text>
</comment>
<evidence type="ECO:0000256" key="1">
    <source>
        <dbReference type="ARBA" id="ARBA00022729"/>
    </source>
</evidence>
<evidence type="ECO:0000256" key="5">
    <source>
        <dbReference type="SAM" id="MobiDB-lite"/>
    </source>
</evidence>
<dbReference type="InterPro" id="IPR011042">
    <property type="entry name" value="6-blade_b-propeller_TolB-like"/>
</dbReference>
<feature type="chain" id="PRO_5030673490" evidence="6">
    <location>
        <begin position="24"/>
        <end position="369"/>
    </location>
</feature>
<name>A0A7V8SW02_9BACT</name>
<feature type="signal peptide" evidence="6">
    <location>
        <begin position="1"/>
        <end position="23"/>
    </location>
</feature>
<evidence type="ECO:0000256" key="2">
    <source>
        <dbReference type="ARBA" id="ARBA00022737"/>
    </source>
</evidence>
<proteinExistence type="predicted"/>
<evidence type="ECO:0000256" key="6">
    <source>
        <dbReference type="SAM" id="SignalP"/>
    </source>
</evidence>
<dbReference type="AlphaFoldDB" id="A0A7V8SW02"/>
<evidence type="ECO:0000313" key="7">
    <source>
        <dbReference type="EMBL" id="MBA0084391.1"/>
    </source>
</evidence>
<dbReference type="InterPro" id="IPR001258">
    <property type="entry name" value="NHL_repeat"/>
</dbReference>
<dbReference type="Proteomes" id="UP000567293">
    <property type="component" value="Unassembled WGS sequence"/>
</dbReference>
<dbReference type="PANTHER" id="PTHR10680:SF14">
    <property type="entry name" value="PEPTIDYL-GLYCINE ALPHA-AMIDATING MONOOXYGENASE"/>
    <property type="match status" value="1"/>
</dbReference>
<dbReference type="SUPFAM" id="SSF63829">
    <property type="entry name" value="Calcium-dependent phosphotriesterase"/>
    <property type="match status" value="1"/>
</dbReference>
<sequence length="369" mass="41004">MRMFTFALPVIFGLGLLSAPMHSQQKGGEEETGPYDVAAKWPAPFARSGYVQGSQGGVFAETPNRIFLANRGELKLPEKLPNNFNGAWGSLGQAATGGKPELRNCIIVVDANGKVVESWTQHDHLFAGGRGPHKIKISPYDPQHNVWVVDDVRQQIFEFTNDGKQLVMTLGEAGVAGNDEKHFGRPTDVAWLPDGTFFISDGYVNTRVVKFDKNGKYLMSWGTKGRGPGQFDLPHSIDIDRNRRVYVADRSNSRIQVFDENGKFLDQWPNIRQPYHIMITADQYLWVADGVSNKFLKYDLNGKLLYSWGTYGTFPGAFWGVHQFTVDSAGNLYAAETFGGRTQKFRPKPGADRSKLIGAPAPLMPKTTD</sequence>
<dbReference type="EMBL" id="JACDQQ010000512">
    <property type="protein sequence ID" value="MBA0084391.1"/>
    <property type="molecule type" value="Genomic_DNA"/>
</dbReference>
<feature type="region of interest" description="Disordered" evidence="5">
    <location>
        <begin position="345"/>
        <end position="369"/>
    </location>
</feature>
<feature type="repeat" description="NHL" evidence="4">
    <location>
        <begin position="222"/>
        <end position="261"/>
    </location>
</feature>
<evidence type="ECO:0000256" key="4">
    <source>
        <dbReference type="PROSITE-ProRule" id="PRU00504"/>
    </source>
</evidence>
<feature type="repeat" description="NHL" evidence="4">
    <location>
        <begin position="170"/>
        <end position="214"/>
    </location>
</feature>